<comment type="catalytic activity">
    <reaction evidence="1">
        <text>Hydrolysis of alpha-(2-&gt;3)-, alpha-(2-&gt;6)-, alpha-(2-&gt;8)- glycosidic linkages of terminal sialic acid residues in oligosaccharides, glycoproteins, glycolipids, colominic acid and synthetic substrates.</text>
        <dbReference type="EC" id="3.2.1.18"/>
    </reaction>
</comment>
<dbReference type="Pfam" id="PF13088">
    <property type="entry name" value="BNR_2"/>
    <property type="match status" value="1"/>
</dbReference>
<reference evidence="6" key="1">
    <citation type="journal article" date="2019" name="Int. J. Syst. Evol. Microbiol.">
        <title>The Global Catalogue of Microorganisms (GCM) 10K type strain sequencing project: providing services to taxonomists for standard genome sequencing and annotation.</title>
        <authorList>
            <consortium name="The Broad Institute Genomics Platform"/>
            <consortium name="The Broad Institute Genome Sequencing Center for Infectious Disease"/>
            <person name="Wu L."/>
            <person name="Ma J."/>
        </authorList>
    </citation>
    <scope>NUCLEOTIDE SEQUENCE [LARGE SCALE GENOMIC DNA]</scope>
    <source>
        <strain evidence="6">CCUG 53762</strain>
    </source>
</reference>
<organism evidence="5 6">
    <name type="scientific">Pseudopedobacter beijingensis</name>
    <dbReference type="NCBI Taxonomy" id="1207056"/>
    <lineage>
        <taxon>Bacteria</taxon>
        <taxon>Pseudomonadati</taxon>
        <taxon>Bacteroidota</taxon>
        <taxon>Sphingobacteriia</taxon>
        <taxon>Sphingobacteriales</taxon>
        <taxon>Sphingobacteriaceae</taxon>
        <taxon>Pseudopedobacter</taxon>
    </lineage>
</organism>
<dbReference type="EC" id="3.2.1.18" evidence="3"/>
<proteinExistence type="inferred from homology"/>
<feature type="domain" description="Sialidase" evidence="4">
    <location>
        <begin position="46"/>
        <end position="358"/>
    </location>
</feature>
<comment type="similarity">
    <text evidence="2">Belongs to the glycosyl hydrolase 33 family.</text>
</comment>
<protein>
    <recommendedName>
        <fullName evidence="3">exo-alpha-sialidase</fullName>
        <ecNumber evidence="3">3.2.1.18</ecNumber>
    </recommendedName>
</protein>
<evidence type="ECO:0000259" key="4">
    <source>
        <dbReference type="Pfam" id="PF13088"/>
    </source>
</evidence>
<accession>A0ABW4IF79</accession>
<evidence type="ECO:0000256" key="3">
    <source>
        <dbReference type="ARBA" id="ARBA00012733"/>
    </source>
</evidence>
<dbReference type="Proteomes" id="UP001597118">
    <property type="component" value="Unassembled WGS sequence"/>
</dbReference>
<dbReference type="SUPFAM" id="SSF50939">
    <property type="entry name" value="Sialidases"/>
    <property type="match status" value="1"/>
</dbReference>
<dbReference type="PANTHER" id="PTHR10628">
    <property type="entry name" value="SIALIDASE"/>
    <property type="match status" value="1"/>
</dbReference>
<dbReference type="Gene3D" id="2.120.10.10">
    <property type="match status" value="1"/>
</dbReference>
<dbReference type="EMBL" id="JBHUDG010000047">
    <property type="protein sequence ID" value="MFD1631421.1"/>
    <property type="molecule type" value="Genomic_DNA"/>
</dbReference>
<keyword evidence="6" id="KW-1185">Reference proteome</keyword>
<gene>
    <name evidence="5" type="ORF">ACFSAH_16225</name>
</gene>
<dbReference type="InterPro" id="IPR026856">
    <property type="entry name" value="Sialidase_fam"/>
</dbReference>
<name>A0ABW4IF79_9SPHI</name>
<dbReference type="RefSeq" id="WP_379663789.1">
    <property type="nucleotide sequence ID" value="NZ_JBHUDG010000047.1"/>
</dbReference>
<dbReference type="InterPro" id="IPR011040">
    <property type="entry name" value="Sialidase"/>
</dbReference>
<dbReference type="PANTHER" id="PTHR10628:SF30">
    <property type="entry name" value="EXO-ALPHA-SIALIDASE"/>
    <property type="match status" value="1"/>
</dbReference>
<evidence type="ECO:0000256" key="1">
    <source>
        <dbReference type="ARBA" id="ARBA00000427"/>
    </source>
</evidence>
<sequence length="383" mass="43257">MYIFILLICLGSTVCFSQEEYNYIFKNETEGYNCFRIPAIIKAPNGDLLAFAEARKKDCGDFGNVDLVMKRSRNKGKTWGALEIIADNGEFKAGDPAPVVDFHDPQYPKGRIFLLYNTGTATEYDLVAGNGLREVLYKTSVDNGEIWSNPVNITLQVHRPKLPQYNPQYNFEEDWRTTTNTPGHAIQISKGKYKGRLYIAANHSVGDKLKDNYDNFRSHGFYSDDHGKTWKLGTDIDFPAGNESIAAELSDGSILQNVRLQSKKYKYRLLAFSKTGGESWDTVYLDKQLPDPICQGSMLDVKHKKKHVILFSNPDSQAKREKMTIRASWDDGKTWETAYLVDKGPSAYSDLVEIDNNNIGIAYERGNKGGIVFTSLSKKKILH</sequence>
<comment type="caution">
    <text evidence="5">The sequence shown here is derived from an EMBL/GenBank/DDBJ whole genome shotgun (WGS) entry which is preliminary data.</text>
</comment>
<dbReference type="InterPro" id="IPR036278">
    <property type="entry name" value="Sialidase_sf"/>
</dbReference>
<dbReference type="CDD" id="cd15482">
    <property type="entry name" value="Sialidase_non-viral"/>
    <property type="match status" value="1"/>
</dbReference>
<evidence type="ECO:0000313" key="5">
    <source>
        <dbReference type="EMBL" id="MFD1631421.1"/>
    </source>
</evidence>
<evidence type="ECO:0000313" key="6">
    <source>
        <dbReference type="Proteomes" id="UP001597118"/>
    </source>
</evidence>
<evidence type="ECO:0000256" key="2">
    <source>
        <dbReference type="ARBA" id="ARBA00009348"/>
    </source>
</evidence>